<gene>
    <name evidence="1" type="ORF">BGZ95_011116</name>
</gene>
<reference evidence="1" key="1">
    <citation type="journal article" date="2020" name="Fungal Divers.">
        <title>Resolving the Mortierellaceae phylogeny through synthesis of multi-gene phylogenetics and phylogenomics.</title>
        <authorList>
            <person name="Vandepol N."/>
            <person name="Liber J."/>
            <person name="Desiro A."/>
            <person name="Na H."/>
            <person name="Kennedy M."/>
            <person name="Barry K."/>
            <person name="Grigoriev I.V."/>
            <person name="Miller A.N."/>
            <person name="O'Donnell K."/>
            <person name="Stajich J.E."/>
            <person name="Bonito G."/>
        </authorList>
    </citation>
    <scope>NUCLEOTIDE SEQUENCE</scope>
    <source>
        <strain evidence="1">NRRL 28262</strain>
    </source>
</reference>
<protein>
    <recommendedName>
        <fullName evidence="3">F-box domain-containing protein</fullName>
    </recommendedName>
</protein>
<comment type="caution">
    <text evidence="1">The sequence shown here is derived from an EMBL/GenBank/DDBJ whole genome shotgun (WGS) entry which is preliminary data.</text>
</comment>
<evidence type="ECO:0000313" key="1">
    <source>
        <dbReference type="EMBL" id="KAG0273078.1"/>
    </source>
</evidence>
<accession>A0AAD4DAD6</accession>
<proteinExistence type="predicted"/>
<organism evidence="1 2">
    <name type="scientific">Linnemannia exigua</name>
    <dbReference type="NCBI Taxonomy" id="604196"/>
    <lineage>
        <taxon>Eukaryota</taxon>
        <taxon>Fungi</taxon>
        <taxon>Fungi incertae sedis</taxon>
        <taxon>Mucoromycota</taxon>
        <taxon>Mortierellomycotina</taxon>
        <taxon>Mortierellomycetes</taxon>
        <taxon>Mortierellales</taxon>
        <taxon>Mortierellaceae</taxon>
        <taxon>Linnemannia</taxon>
    </lineage>
</organism>
<feature type="non-terminal residue" evidence="1">
    <location>
        <position position="636"/>
    </location>
</feature>
<dbReference type="AlphaFoldDB" id="A0AAD4DAD6"/>
<evidence type="ECO:0008006" key="3">
    <source>
        <dbReference type="Google" id="ProtNLM"/>
    </source>
</evidence>
<keyword evidence="2" id="KW-1185">Reference proteome</keyword>
<dbReference type="SUPFAM" id="SSF52047">
    <property type="entry name" value="RNI-like"/>
    <property type="match status" value="1"/>
</dbReference>
<name>A0AAD4DAD6_9FUNG</name>
<dbReference type="Proteomes" id="UP001194580">
    <property type="component" value="Unassembled WGS sequence"/>
</dbReference>
<evidence type="ECO:0000313" key="2">
    <source>
        <dbReference type="Proteomes" id="UP001194580"/>
    </source>
</evidence>
<dbReference type="Gene3D" id="3.80.10.10">
    <property type="entry name" value="Ribonuclease Inhibitor"/>
    <property type="match status" value="1"/>
</dbReference>
<dbReference type="EMBL" id="JAAAIL010000804">
    <property type="protein sequence ID" value="KAG0273078.1"/>
    <property type="molecule type" value="Genomic_DNA"/>
</dbReference>
<dbReference type="InterPro" id="IPR032675">
    <property type="entry name" value="LRR_dom_sf"/>
</dbReference>
<sequence length="636" mass="72988">MPPPPAYRRFFAMDEMVYRIIPYLDKRDITQLMKTSRLLHSAFQPYLFTQLDLQYQHQRSNLFSSADAVLSLSMSVQDVRDLKMAWPELAFYHNCVLLSHSSSSWGPTTVPIRPLWVSPPERNLLRQLIPMQPITFLTRLNISLHLDSTFVSCPYILASGHRPCAALTQVCWILRLNPHLKDVTLHNLVLKKRREASLFALSIQGLTRLTRLDLNLFVQHCAQISLEEAVFACIPTSLQYLRVITSHLDTDDYAKVINIFTGSEQPHSTWWNNPDDDQINRSQVYGILFDPPPLPKLKVLWMWDTWSDNSTIDALCGIFARCPNIHTLRLPLLPGEFNTDPIVSTITTTCQRIRHLIFDASGYQEVEPEDGDGEPQIVNSWLPFEIMKLLPENQVEQFQCTSSLFELDEQQAWAIFRTHSNTLTTMTLKDCSGVESKGLQVILVTCGALSTLEVGHFEEDDGFSQAQLLGLHLFHAIDFPWICTKLRSLALPIVILPEMSELYYNRVPYYRRMAPVVLSLDEQALFGQLERFYIQIGKLTELEELSLHTMWGSDTASRKSGRSKRTLGHFPLMLSLGNGYTRRPGYLRHLRRLKKLKVLRGSVYMDTNEAKVTTGVMEAAWMLENWPSLEQAEFFP</sequence>